<name>D3BJZ0_HETP5</name>
<dbReference type="EMBL" id="ADBJ01000038">
    <property type="protein sequence ID" value="EFA78220.1"/>
    <property type="molecule type" value="Genomic_DNA"/>
</dbReference>
<keyword evidence="2" id="KW-1185">Reference proteome</keyword>
<reference evidence="1 2" key="1">
    <citation type="journal article" date="2011" name="Genome Res.">
        <title>Phylogeny-wide analysis of social amoeba genomes highlights ancient origins for complex intercellular communication.</title>
        <authorList>
            <person name="Heidel A.J."/>
            <person name="Lawal H.M."/>
            <person name="Felder M."/>
            <person name="Schilde C."/>
            <person name="Helps N.R."/>
            <person name="Tunggal B."/>
            <person name="Rivero F."/>
            <person name="John U."/>
            <person name="Schleicher M."/>
            <person name="Eichinger L."/>
            <person name="Platzer M."/>
            <person name="Noegel A.A."/>
            <person name="Schaap P."/>
            <person name="Gloeckner G."/>
        </authorList>
    </citation>
    <scope>NUCLEOTIDE SEQUENCE [LARGE SCALE GENOMIC DNA]</scope>
    <source>
        <strain evidence="2">ATCC 26659 / Pp 5 / PN500</strain>
    </source>
</reference>
<sequence length="25" mass="2939">MNIDADIYIIKRSLFYLMSFVKLGS</sequence>
<accession>D3BJZ0</accession>
<dbReference type="Proteomes" id="UP000001396">
    <property type="component" value="Unassembled WGS sequence"/>
</dbReference>
<dbReference type="AlphaFoldDB" id="D3BJZ0"/>
<organism evidence="1 2">
    <name type="scientific">Heterostelium pallidum (strain ATCC 26659 / Pp 5 / PN500)</name>
    <name type="common">Cellular slime mold</name>
    <name type="synonym">Polysphondylium pallidum</name>
    <dbReference type="NCBI Taxonomy" id="670386"/>
    <lineage>
        <taxon>Eukaryota</taxon>
        <taxon>Amoebozoa</taxon>
        <taxon>Evosea</taxon>
        <taxon>Eumycetozoa</taxon>
        <taxon>Dictyostelia</taxon>
        <taxon>Acytosteliales</taxon>
        <taxon>Acytosteliaceae</taxon>
        <taxon>Heterostelium</taxon>
    </lineage>
</organism>
<gene>
    <name evidence="1" type="ORF">PPL_08870</name>
</gene>
<proteinExistence type="predicted"/>
<dbReference type="InParanoid" id="D3BJZ0"/>
<evidence type="ECO:0000313" key="2">
    <source>
        <dbReference type="Proteomes" id="UP000001396"/>
    </source>
</evidence>
<evidence type="ECO:0000313" key="1">
    <source>
        <dbReference type="EMBL" id="EFA78220.1"/>
    </source>
</evidence>
<comment type="caution">
    <text evidence="1">The sequence shown here is derived from an EMBL/GenBank/DDBJ whole genome shotgun (WGS) entry which is preliminary data.</text>
</comment>
<protein>
    <submittedName>
        <fullName evidence="1">Uncharacterized protein</fullName>
    </submittedName>
</protein>